<feature type="domain" description="DUF4140" evidence="4">
    <location>
        <begin position="33"/>
        <end position="132"/>
    </location>
</feature>
<evidence type="ECO:0000313" key="5">
    <source>
        <dbReference type="EMBL" id="SOD18536.1"/>
    </source>
</evidence>
<keyword evidence="6" id="KW-1185">Reference proteome</keyword>
<evidence type="ECO:0000256" key="1">
    <source>
        <dbReference type="SAM" id="Coils"/>
    </source>
</evidence>
<dbReference type="InterPro" id="IPR011935">
    <property type="entry name" value="CHP02231"/>
</dbReference>
<organism evidence="5 6">
    <name type="scientific">Pedobacter xixiisoli</name>
    <dbReference type="NCBI Taxonomy" id="1476464"/>
    <lineage>
        <taxon>Bacteria</taxon>
        <taxon>Pseudomonadati</taxon>
        <taxon>Bacteroidota</taxon>
        <taxon>Sphingobacteriia</taxon>
        <taxon>Sphingobacteriales</taxon>
        <taxon>Sphingobacteriaceae</taxon>
        <taxon>Pedobacter</taxon>
    </lineage>
</organism>
<dbReference type="Pfam" id="PF13600">
    <property type="entry name" value="DUF4140"/>
    <property type="match status" value="1"/>
</dbReference>
<dbReference type="Pfam" id="PF13598">
    <property type="entry name" value="DUF4139"/>
    <property type="match status" value="1"/>
</dbReference>
<dbReference type="EMBL" id="OCMT01000003">
    <property type="protein sequence ID" value="SOD18536.1"/>
    <property type="molecule type" value="Genomic_DNA"/>
</dbReference>
<feature type="signal peptide" evidence="2">
    <location>
        <begin position="1"/>
        <end position="19"/>
    </location>
</feature>
<dbReference type="PANTHER" id="PTHR31005:SF8">
    <property type="entry name" value="DUF4139 DOMAIN-CONTAINING PROTEIN"/>
    <property type="match status" value="1"/>
</dbReference>
<dbReference type="InterPro" id="IPR037291">
    <property type="entry name" value="DUF4139"/>
</dbReference>
<evidence type="ECO:0000313" key="6">
    <source>
        <dbReference type="Proteomes" id="UP000219281"/>
    </source>
</evidence>
<feature type="coiled-coil region" evidence="1">
    <location>
        <begin position="101"/>
        <end position="195"/>
    </location>
</feature>
<evidence type="ECO:0000256" key="2">
    <source>
        <dbReference type="SAM" id="SignalP"/>
    </source>
</evidence>
<keyword evidence="1" id="KW-0175">Coiled coil</keyword>
<dbReference type="Pfam" id="PF13715">
    <property type="entry name" value="CarbopepD_reg_2"/>
    <property type="match status" value="1"/>
</dbReference>
<dbReference type="InterPro" id="IPR008969">
    <property type="entry name" value="CarboxyPept-like_regulatory"/>
</dbReference>
<keyword evidence="2" id="KW-0732">Signal</keyword>
<dbReference type="PANTHER" id="PTHR31005">
    <property type="entry name" value="DUF4139 DOMAIN-CONTAINING PROTEIN"/>
    <property type="match status" value="1"/>
</dbReference>
<dbReference type="NCBIfam" id="TIGR02231">
    <property type="entry name" value="mucoidy inhibitor MuiA family protein"/>
    <property type="match status" value="2"/>
</dbReference>
<protein>
    <recommendedName>
        <fullName evidence="7">Mucoidy inhibitor MuiA family protein</fullName>
    </recommendedName>
</protein>
<reference evidence="6" key="1">
    <citation type="submission" date="2017-09" db="EMBL/GenBank/DDBJ databases">
        <authorList>
            <person name="Varghese N."/>
            <person name="Submissions S."/>
        </authorList>
    </citation>
    <scope>NUCLEOTIDE SEQUENCE [LARGE SCALE GENOMIC DNA]</scope>
    <source>
        <strain evidence="6">CGMCC 1.12803</strain>
    </source>
</reference>
<evidence type="ECO:0000259" key="3">
    <source>
        <dbReference type="Pfam" id="PF13598"/>
    </source>
</evidence>
<dbReference type="RefSeq" id="WP_097132870.1">
    <property type="nucleotide sequence ID" value="NZ_OCMT01000003.1"/>
</dbReference>
<dbReference type="AlphaFoldDB" id="A0A286A9E6"/>
<feature type="chain" id="PRO_5013329881" description="Mucoidy inhibitor MuiA family protein" evidence="2">
    <location>
        <begin position="20"/>
        <end position="628"/>
    </location>
</feature>
<dbReference type="Gene3D" id="2.60.40.1120">
    <property type="entry name" value="Carboxypeptidase-like, regulatory domain"/>
    <property type="match status" value="1"/>
</dbReference>
<dbReference type="SUPFAM" id="SSF49464">
    <property type="entry name" value="Carboxypeptidase regulatory domain-like"/>
    <property type="match status" value="1"/>
</dbReference>
<feature type="domain" description="DUF4139" evidence="3">
    <location>
        <begin position="219"/>
        <end position="621"/>
    </location>
</feature>
<sequence length="628" mass="69044">MNKNILSALLLFLNIAAFAQDNQVNVSSKISGVTVFMNGAQVQRQSDQIDVPQGVSLLIFSGLSSSIEAQSLQAKGEGNFTILSVAKQNNFLLDKRKSDQKLALQAKSEELSDRVITLKNEMAVYKSEEEMLGKNQAVMGPNVNYDLVKLKAALDFQKQRLMDAKSKQATLQKDIDKLYEEINRINRQAAEVDGKAIGNSNDVIVKVSSKTATKGKFILTYLVKNASWYPTYDIRAKDVASSIQLVYKANVSQNSGEDWKNVKLTLSSGNPSNNNEKPNLPTYLIGYLSAGYSLFNPISAASNAVKGKVVDANDNSALPGVSVRVKNSTVATVTDASGNYSIQMPAGANTLEFSYVGYERQELTASYGQLNVRLKQDSKALDEVVVMGYGVAKKEMSGALAGSAAGIRIRGTGSISSVPLEVKNVEKQTNVTFEIAMPYTILSDGKQATVDIGNYDFKADYQYYAVPKVTQDAFLTAKITDFNEVNFISGEANIFFEGTYLGKSLLDIQNTDTLTISLGVDKNVSVKREKQKGFTERQFIGSSQKDTRHFVIDVKNRKGQVVNLTIEDQLPVATNSDIAVEKQELSKAKLDETSGKLTWQFVLQPNEQKKIDLKYQVKYPKNRPVNIE</sequence>
<dbReference type="Proteomes" id="UP000219281">
    <property type="component" value="Unassembled WGS sequence"/>
</dbReference>
<dbReference type="InterPro" id="IPR025554">
    <property type="entry name" value="DUF4140"/>
</dbReference>
<accession>A0A286A9E6</accession>
<gene>
    <name evidence="5" type="ORF">SAMN06297358_3057</name>
</gene>
<evidence type="ECO:0000259" key="4">
    <source>
        <dbReference type="Pfam" id="PF13600"/>
    </source>
</evidence>
<dbReference type="OrthoDB" id="634585at2"/>
<evidence type="ECO:0008006" key="7">
    <source>
        <dbReference type="Google" id="ProtNLM"/>
    </source>
</evidence>
<name>A0A286A9E6_9SPHI</name>
<proteinExistence type="predicted"/>